<keyword evidence="3" id="KW-1185">Reference proteome</keyword>
<name>A0A1T4KCM9_TREPO</name>
<gene>
    <name evidence="2" type="ORF">SAMN02745149_01127</name>
</gene>
<dbReference type="Pfam" id="PF00941">
    <property type="entry name" value="FAD_binding_5"/>
    <property type="match status" value="1"/>
</dbReference>
<dbReference type="PROSITE" id="PS51387">
    <property type="entry name" value="FAD_PCMH"/>
    <property type="match status" value="1"/>
</dbReference>
<protein>
    <submittedName>
        <fullName evidence="2">Molybdopterin dehydrogenase FAD binding domain-containing protein</fullName>
    </submittedName>
</protein>
<sequence>MNETERKVFFARNIQELFYQKKTISALQVIGACTHLEHLPEKSISTTLIPELRQIHKHERFIEFGPGVTLAEIMALGERHIPSILYQAVCGIANPFVRNIATIGGNICAGPQRLSLFAPLLALDTLLELRSPSETSYISLQNFKSIPKDFVLTNIRIPLNDWDVSIYNRLGPSNKITENSAGFAFLADSEKNIITNIRIAFSGPITFRCIAIENKLLGLRLPLNEKMTAQYSEEAVAVFDETAEKKSYPPILRQQFQNLIRYAFDQLT</sequence>
<dbReference type="EMBL" id="FUWG01000007">
    <property type="protein sequence ID" value="SJZ40180.1"/>
    <property type="molecule type" value="Genomic_DNA"/>
</dbReference>
<dbReference type="SUPFAM" id="SSF56176">
    <property type="entry name" value="FAD-binding/transporter-associated domain-like"/>
    <property type="match status" value="1"/>
</dbReference>
<evidence type="ECO:0000313" key="3">
    <source>
        <dbReference type="Proteomes" id="UP000190423"/>
    </source>
</evidence>
<dbReference type="GO" id="GO:0016491">
    <property type="term" value="F:oxidoreductase activity"/>
    <property type="evidence" value="ECO:0007669"/>
    <property type="project" value="InterPro"/>
</dbReference>
<dbReference type="OrthoDB" id="9774454at2"/>
<dbReference type="InterPro" id="IPR016166">
    <property type="entry name" value="FAD-bd_PCMH"/>
</dbReference>
<evidence type="ECO:0000313" key="2">
    <source>
        <dbReference type="EMBL" id="SJZ40180.1"/>
    </source>
</evidence>
<dbReference type="PANTHER" id="PTHR42659">
    <property type="entry name" value="XANTHINE DEHYDROGENASE SUBUNIT C-RELATED"/>
    <property type="match status" value="1"/>
</dbReference>
<dbReference type="PANTHER" id="PTHR42659:SF9">
    <property type="entry name" value="XANTHINE DEHYDROGENASE FAD-BINDING SUBUNIT XDHB-RELATED"/>
    <property type="match status" value="1"/>
</dbReference>
<dbReference type="RefSeq" id="WP_078933039.1">
    <property type="nucleotide sequence ID" value="NZ_FUWG01000007.1"/>
</dbReference>
<dbReference type="InterPro" id="IPR036318">
    <property type="entry name" value="FAD-bd_PCMH-like_sf"/>
</dbReference>
<reference evidence="2 3" key="1">
    <citation type="submission" date="2017-02" db="EMBL/GenBank/DDBJ databases">
        <authorList>
            <person name="Peterson S.W."/>
        </authorList>
    </citation>
    <scope>NUCLEOTIDE SEQUENCE [LARGE SCALE GENOMIC DNA]</scope>
    <source>
        <strain evidence="2 3">ATCC BAA-908</strain>
    </source>
</reference>
<dbReference type="GO" id="GO:0071949">
    <property type="term" value="F:FAD binding"/>
    <property type="evidence" value="ECO:0007669"/>
    <property type="project" value="InterPro"/>
</dbReference>
<feature type="domain" description="FAD-binding PCMH-type" evidence="1">
    <location>
        <begin position="1"/>
        <end position="162"/>
    </location>
</feature>
<dbReference type="InterPro" id="IPR016169">
    <property type="entry name" value="FAD-bd_PCMH_sub2"/>
</dbReference>
<dbReference type="AlphaFoldDB" id="A0A1T4KCM9"/>
<organism evidence="2 3">
    <name type="scientific">Treponema porcinum</name>
    <dbReference type="NCBI Taxonomy" id="261392"/>
    <lineage>
        <taxon>Bacteria</taxon>
        <taxon>Pseudomonadati</taxon>
        <taxon>Spirochaetota</taxon>
        <taxon>Spirochaetia</taxon>
        <taxon>Spirochaetales</taxon>
        <taxon>Treponemataceae</taxon>
        <taxon>Treponema</taxon>
    </lineage>
</organism>
<proteinExistence type="predicted"/>
<dbReference type="Gene3D" id="3.30.465.10">
    <property type="match status" value="1"/>
</dbReference>
<dbReference type="STRING" id="261392.SAMN02745149_01127"/>
<dbReference type="Proteomes" id="UP000190423">
    <property type="component" value="Unassembled WGS sequence"/>
</dbReference>
<dbReference type="InterPro" id="IPR051312">
    <property type="entry name" value="Diverse_Substr_Oxidored"/>
</dbReference>
<dbReference type="InterPro" id="IPR002346">
    <property type="entry name" value="Mopterin_DH_FAD-bd"/>
</dbReference>
<dbReference type="PROSITE" id="PS51257">
    <property type="entry name" value="PROKAR_LIPOPROTEIN"/>
    <property type="match status" value="1"/>
</dbReference>
<evidence type="ECO:0000259" key="1">
    <source>
        <dbReference type="PROSITE" id="PS51387"/>
    </source>
</evidence>
<dbReference type="GeneID" id="78316425"/>
<accession>A0A1T4KCM9</accession>